<organism evidence="2 3">
    <name type="scientific">Desulfuromonas versatilis</name>
    <dbReference type="NCBI Taxonomy" id="2802975"/>
    <lineage>
        <taxon>Bacteria</taxon>
        <taxon>Pseudomonadati</taxon>
        <taxon>Thermodesulfobacteriota</taxon>
        <taxon>Desulfuromonadia</taxon>
        <taxon>Desulfuromonadales</taxon>
        <taxon>Desulfuromonadaceae</taxon>
        <taxon>Desulfuromonas</taxon>
    </lineage>
</organism>
<protein>
    <submittedName>
        <fullName evidence="2">Uncharacterized protein</fullName>
    </submittedName>
</protein>
<evidence type="ECO:0000313" key="3">
    <source>
        <dbReference type="Proteomes" id="UP001319827"/>
    </source>
</evidence>
<dbReference type="EMBL" id="AP024355">
    <property type="protein sequence ID" value="BCR06413.1"/>
    <property type="molecule type" value="Genomic_DNA"/>
</dbReference>
<accession>A0ABN6E228</accession>
<evidence type="ECO:0000256" key="1">
    <source>
        <dbReference type="SAM" id="Phobius"/>
    </source>
</evidence>
<keyword evidence="1" id="KW-0812">Transmembrane</keyword>
<gene>
    <name evidence="2" type="ORF">DESUT3_34820</name>
</gene>
<proteinExistence type="predicted"/>
<keyword evidence="1" id="KW-0472">Membrane</keyword>
<keyword evidence="1" id="KW-1133">Transmembrane helix</keyword>
<evidence type="ECO:0000313" key="2">
    <source>
        <dbReference type="EMBL" id="BCR06413.1"/>
    </source>
</evidence>
<feature type="transmembrane region" description="Helical" evidence="1">
    <location>
        <begin position="74"/>
        <end position="95"/>
    </location>
</feature>
<reference evidence="2 3" key="1">
    <citation type="journal article" date="2016" name="C (Basel)">
        <title>Selective Growth of and Electricity Production by Marine Exoelectrogenic Bacteria in Self-Aggregated Hydrogel of Microbially Reduced Graphene Oxide.</title>
        <authorList>
            <person name="Yoshida N."/>
            <person name="Goto Y."/>
            <person name="Miyata Y."/>
        </authorList>
    </citation>
    <scope>NUCLEOTIDE SEQUENCE [LARGE SCALE GENOMIC DNA]</scope>
    <source>
        <strain evidence="2 3">NIT-T3</strain>
    </source>
</reference>
<reference evidence="2 3" key="2">
    <citation type="journal article" date="2021" name="Int. J. Syst. Evol. Microbiol.">
        <title>Isolation and Polyphasic Characterization of Desulfuromonas versatilis sp. Nov., an Electrogenic Bacteria Capable of Versatile Metabolism Isolated from a Graphene Oxide-Reducing Enrichment Culture.</title>
        <authorList>
            <person name="Xie L."/>
            <person name="Yoshida N."/>
            <person name="Ishii S."/>
            <person name="Meng L."/>
        </authorList>
    </citation>
    <scope>NUCLEOTIDE SEQUENCE [LARGE SCALE GENOMIC DNA]</scope>
    <source>
        <strain evidence="2 3">NIT-T3</strain>
    </source>
</reference>
<name>A0ABN6E228_9BACT</name>
<sequence>MAHRGELLLVEGGQIHEKKRPLEMQKTARQKGCPAVGEVSIRRKNSTGNFFGARGPEGHFHPLIFNPPFCILRAMFRIMVLVISVAWASLLLVSWGGTAELQSGQTPAAHYQNQGY</sequence>
<keyword evidence="3" id="KW-1185">Reference proteome</keyword>
<dbReference type="Proteomes" id="UP001319827">
    <property type="component" value="Chromosome"/>
</dbReference>